<evidence type="ECO:0000313" key="4">
    <source>
        <dbReference type="Proteomes" id="UP000652219"/>
    </source>
</evidence>
<proteinExistence type="predicted"/>
<dbReference type="InterPro" id="IPR006629">
    <property type="entry name" value="LITAF"/>
</dbReference>
<comment type="caution">
    <text evidence="3">The sequence shown here is derived from an EMBL/GenBank/DDBJ whole genome shotgun (WGS) entry which is preliminary data.</text>
</comment>
<dbReference type="SMART" id="SM00714">
    <property type="entry name" value="LITAF"/>
    <property type="match status" value="1"/>
</dbReference>
<evidence type="ECO:0000313" key="3">
    <source>
        <dbReference type="EMBL" id="KAF6809355.1"/>
    </source>
</evidence>
<protein>
    <submittedName>
        <fullName evidence="3">Litaf-like zinc finger domain-containing protein</fullName>
    </submittedName>
</protein>
<feature type="domain" description="LITAF" evidence="2">
    <location>
        <begin position="59"/>
        <end position="141"/>
    </location>
</feature>
<name>A0A8H6JB64_9PEZI</name>
<gene>
    <name evidence="3" type="ORF">CSOJ01_06943</name>
</gene>
<keyword evidence="4" id="KW-1185">Reference proteome</keyword>
<keyword evidence="1" id="KW-1133">Transmembrane helix</keyword>
<dbReference type="AlphaFoldDB" id="A0A8H6JB64"/>
<organism evidence="3 4">
    <name type="scientific">Colletotrichum sojae</name>
    <dbReference type="NCBI Taxonomy" id="2175907"/>
    <lineage>
        <taxon>Eukaryota</taxon>
        <taxon>Fungi</taxon>
        <taxon>Dikarya</taxon>
        <taxon>Ascomycota</taxon>
        <taxon>Pezizomycotina</taxon>
        <taxon>Sordariomycetes</taxon>
        <taxon>Hypocreomycetidae</taxon>
        <taxon>Glomerellales</taxon>
        <taxon>Glomerellaceae</taxon>
        <taxon>Colletotrichum</taxon>
        <taxon>Colletotrichum orchidearum species complex</taxon>
    </lineage>
</organism>
<dbReference type="Proteomes" id="UP000652219">
    <property type="component" value="Unassembled WGS sequence"/>
</dbReference>
<sequence>MGNTQILEDQSTGIRSPLPVYQTFHTPPSTVGCQQSVACGAVHCHTVQPCHHGPAIIDGSRANVVPVPMLDRWPALAECPGCHGIAATNTEHVIGKGTHWMAAMFFFTTGLGVVIPYAMKPFKNVRHNCMRCGRVLATKRFGGGTRAHLM</sequence>
<dbReference type="EMBL" id="WIGN01000102">
    <property type="protein sequence ID" value="KAF6809355.1"/>
    <property type="molecule type" value="Genomic_DNA"/>
</dbReference>
<keyword evidence="1" id="KW-0812">Transmembrane</keyword>
<reference evidence="3 4" key="1">
    <citation type="journal article" date="2020" name="Phytopathology">
        <title>Genome Sequence Resources of Colletotrichum truncatum, C. plurivorum, C. musicola, and C. sojae: Four Species Pathogenic to Soybean (Glycine max).</title>
        <authorList>
            <person name="Rogerio F."/>
            <person name="Boufleur T.R."/>
            <person name="Ciampi-Guillardi M."/>
            <person name="Sukno S.A."/>
            <person name="Thon M.R."/>
            <person name="Massola Junior N.S."/>
            <person name="Baroncelli R."/>
        </authorList>
    </citation>
    <scope>NUCLEOTIDE SEQUENCE [LARGE SCALE GENOMIC DNA]</scope>
    <source>
        <strain evidence="3 4">LFN0009</strain>
    </source>
</reference>
<feature type="transmembrane region" description="Helical" evidence="1">
    <location>
        <begin position="100"/>
        <end position="118"/>
    </location>
</feature>
<evidence type="ECO:0000259" key="2">
    <source>
        <dbReference type="PROSITE" id="PS51837"/>
    </source>
</evidence>
<dbReference type="Pfam" id="PF10601">
    <property type="entry name" value="zf-LITAF-like"/>
    <property type="match status" value="1"/>
</dbReference>
<dbReference type="PROSITE" id="PS51837">
    <property type="entry name" value="LITAF"/>
    <property type="match status" value="1"/>
</dbReference>
<keyword evidence="1" id="KW-0472">Membrane</keyword>
<evidence type="ECO:0000256" key="1">
    <source>
        <dbReference type="SAM" id="Phobius"/>
    </source>
</evidence>
<accession>A0A8H6JB64</accession>